<dbReference type="Pfam" id="PF01479">
    <property type="entry name" value="S4"/>
    <property type="match status" value="1"/>
</dbReference>
<feature type="compositionally biased region" description="Basic and acidic residues" evidence="2">
    <location>
        <begin position="98"/>
        <end position="111"/>
    </location>
</feature>
<dbReference type="Proteomes" id="UP000266693">
    <property type="component" value="Unassembled WGS sequence"/>
</dbReference>
<dbReference type="EMBL" id="QWLV01000003">
    <property type="protein sequence ID" value="RHW17779.1"/>
    <property type="molecule type" value="Genomic_DNA"/>
</dbReference>
<keyword evidence="5" id="KW-1185">Reference proteome</keyword>
<organism evidence="4 5">
    <name type="scientific">Sphingomonas gilva</name>
    <dbReference type="NCBI Taxonomy" id="2305907"/>
    <lineage>
        <taxon>Bacteria</taxon>
        <taxon>Pseudomonadati</taxon>
        <taxon>Pseudomonadota</taxon>
        <taxon>Alphaproteobacteria</taxon>
        <taxon>Sphingomonadales</taxon>
        <taxon>Sphingomonadaceae</taxon>
        <taxon>Sphingomonas</taxon>
    </lineage>
</organism>
<feature type="region of interest" description="Disordered" evidence="2">
    <location>
        <begin position="82"/>
        <end position="111"/>
    </location>
</feature>
<dbReference type="Gene3D" id="3.10.290.10">
    <property type="entry name" value="RNA-binding S4 domain"/>
    <property type="match status" value="1"/>
</dbReference>
<dbReference type="SUPFAM" id="SSF55174">
    <property type="entry name" value="Alpha-L RNA-binding motif"/>
    <property type="match status" value="1"/>
</dbReference>
<evidence type="ECO:0000313" key="4">
    <source>
        <dbReference type="EMBL" id="RHW17779.1"/>
    </source>
</evidence>
<dbReference type="InterPro" id="IPR002942">
    <property type="entry name" value="S4_RNA-bd"/>
</dbReference>
<dbReference type="SMART" id="SM00363">
    <property type="entry name" value="S4"/>
    <property type="match status" value="1"/>
</dbReference>
<evidence type="ECO:0000259" key="3">
    <source>
        <dbReference type="SMART" id="SM00363"/>
    </source>
</evidence>
<sequence>MRLDRFLWWARITKTRGAAQQLAEGGHLRLDGRRIDRAHALVRIGSVIGFFRGGRVRIVRVEALPRRRGPASEAAMLVTELANDSQQGATELTPAKAGHSESGEDPREHLP</sequence>
<dbReference type="OrthoDB" id="9797176at2"/>
<gene>
    <name evidence="4" type="ORF">D1610_09025</name>
</gene>
<accession>A0A396RN66</accession>
<feature type="domain" description="RNA-binding S4" evidence="3">
    <location>
        <begin position="1"/>
        <end position="64"/>
    </location>
</feature>
<evidence type="ECO:0000256" key="2">
    <source>
        <dbReference type="SAM" id="MobiDB-lite"/>
    </source>
</evidence>
<dbReference type="GO" id="GO:0003723">
    <property type="term" value="F:RNA binding"/>
    <property type="evidence" value="ECO:0007669"/>
    <property type="project" value="UniProtKB-KW"/>
</dbReference>
<comment type="caution">
    <text evidence="4">The sequence shown here is derived from an EMBL/GenBank/DDBJ whole genome shotgun (WGS) entry which is preliminary data.</text>
</comment>
<name>A0A396RN66_9SPHN</name>
<evidence type="ECO:0000256" key="1">
    <source>
        <dbReference type="PROSITE-ProRule" id="PRU00182"/>
    </source>
</evidence>
<proteinExistence type="predicted"/>
<keyword evidence="1" id="KW-0694">RNA-binding</keyword>
<evidence type="ECO:0000313" key="5">
    <source>
        <dbReference type="Proteomes" id="UP000266693"/>
    </source>
</evidence>
<protein>
    <submittedName>
        <fullName evidence="4">RNA-binding S4 domain-containing protein</fullName>
    </submittedName>
</protein>
<dbReference type="InterPro" id="IPR036986">
    <property type="entry name" value="S4_RNA-bd_sf"/>
</dbReference>
<reference evidence="4 5" key="1">
    <citation type="submission" date="2018-08" db="EMBL/GenBank/DDBJ databases">
        <title>The multiple taxonomic identification of Sphingomonas gilva.</title>
        <authorList>
            <person name="Zhu D."/>
            <person name="Zheng S."/>
        </authorList>
    </citation>
    <scope>NUCLEOTIDE SEQUENCE [LARGE SCALE GENOMIC DNA]</scope>
    <source>
        <strain evidence="4 5">ZDH117</strain>
    </source>
</reference>
<dbReference type="AlphaFoldDB" id="A0A396RN66"/>
<dbReference type="CDD" id="cd00165">
    <property type="entry name" value="S4"/>
    <property type="match status" value="1"/>
</dbReference>
<dbReference type="PROSITE" id="PS50889">
    <property type="entry name" value="S4"/>
    <property type="match status" value="1"/>
</dbReference>